<proteinExistence type="predicted"/>
<dbReference type="SFLD" id="SFLDG01140">
    <property type="entry name" value="C2.B:_Phosphomannomutase_and_P"/>
    <property type="match status" value="1"/>
</dbReference>
<dbReference type="AlphaFoldDB" id="A0AB35U2S9"/>
<dbReference type="GO" id="GO:0005829">
    <property type="term" value="C:cytosol"/>
    <property type="evidence" value="ECO:0007669"/>
    <property type="project" value="TreeGrafter"/>
</dbReference>
<sequence>MYRLIACDLDETLLRKDKTVSMGNRKAIADFEAAGGIFVCATGRPFWTAEGTLKEIGQYRRSGSYVISFNGGAITRNEDDRLLFFAGISWDQANGLFTKGKQYNVCQHIYTLDTVWAYNMNPGEVDYLNGRQAFTEFDHDDLSFLKGQDIVKCLYENTDTDYLHRIAKELEPMTADMDVSYSSNRYLEFNKKGVNKGTGLQHLASILDIDIKDTIAIGDNYNDLSMIQDAGLGVGVANTVEEMKPLCDVITEHTCEQDGVAEVIYKYALKK</sequence>
<dbReference type="Gene3D" id="3.30.1240.10">
    <property type="match status" value="1"/>
</dbReference>
<dbReference type="InterPro" id="IPR000150">
    <property type="entry name" value="Cof"/>
</dbReference>
<dbReference type="Pfam" id="PF08282">
    <property type="entry name" value="Hydrolase_3"/>
    <property type="match status" value="1"/>
</dbReference>
<dbReference type="RefSeq" id="WP_370595457.1">
    <property type="nucleotide sequence ID" value="NZ_JALBUR010000003.1"/>
</dbReference>
<evidence type="ECO:0000313" key="1">
    <source>
        <dbReference type="EMBL" id="MDX8418871.1"/>
    </source>
</evidence>
<dbReference type="InterPro" id="IPR023214">
    <property type="entry name" value="HAD_sf"/>
</dbReference>
<keyword evidence="2" id="KW-1185">Reference proteome</keyword>
<keyword evidence="1" id="KW-0378">Hydrolase</keyword>
<dbReference type="GO" id="GO:0016791">
    <property type="term" value="F:phosphatase activity"/>
    <property type="evidence" value="ECO:0007669"/>
    <property type="project" value="TreeGrafter"/>
</dbReference>
<dbReference type="Gene3D" id="3.40.50.1000">
    <property type="entry name" value="HAD superfamily/HAD-like"/>
    <property type="match status" value="1"/>
</dbReference>
<name>A0AB35U2S9_9FIRM</name>
<accession>A0AB35U2S9</accession>
<dbReference type="NCBIfam" id="TIGR01484">
    <property type="entry name" value="HAD-SF-IIB"/>
    <property type="match status" value="1"/>
</dbReference>
<comment type="caution">
    <text evidence="1">The sequence shown here is derived from an EMBL/GenBank/DDBJ whole genome shotgun (WGS) entry which is preliminary data.</text>
</comment>
<reference evidence="1 2" key="1">
    <citation type="submission" date="2022-03" db="EMBL/GenBank/DDBJ databases">
        <title>Novel taxa within the pig intestine.</title>
        <authorList>
            <person name="Wylensek D."/>
            <person name="Bishof K."/>
            <person name="Afrizal A."/>
            <person name="Clavel T."/>
        </authorList>
    </citation>
    <scope>NUCLEOTIDE SEQUENCE [LARGE SCALE GENOMIC DNA]</scope>
    <source>
        <strain evidence="1 2">CLA-KB-P133</strain>
    </source>
</reference>
<protein>
    <submittedName>
        <fullName evidence="1">Cof-type HAD-IIB family hydrolase</fullName>
    </submittedName>
</protein>
<evidence type="ECO:0000313" key="2">
    <source>
        <dbReference type="Proteomes" id="UP001286174"/>
    </source>
</evidence>
<dbReference type="SUPFAM" id="SSF56784">
    <property type="entry name" value="HAD-like"/>
    <property type="match status" value="1"/>
</dbReference>
<dbReference type="NCBIfam" id="TIGR00099">
    <property type="entry name" value="Cof-subfamily"/>
    <property type="match status" value="1"/>
</dbReference>
<dbReference type="PANTHER" id="PTHR10000:SF8">
    <property type="entry name" value="HAD SUPERFAMILY HYDROLASE-LIKE, TYPE 3"/>
    <property type="match status" value="1"/>
</dbReference>
<dbReference type="InterPro" id="IPR036412">
    <property type="entry name" value="HAD-like_sf"/>
</dbReference>
<organism evidence="1 2">
    <name type="scientific">Grylomicrobium aquisgranensis</name>
    <dbReference type="NCBI Taxonomy" id="2926318"/>
    <lineage>
        <taxon>Bacteria</taxon>
        <taxon>Bacillati</taxon>
        <taxon>Bacillota</taxon>
        <taxon>Erysipelotrichia</taxon>
        <taxon>Erysipelotrichales</taxon>
        <taxon>Erysipelotrichaceae</taxon>
        <taxon>Grylomicrobium</taxon>
    </lineage>
</organism>
<dbReference type="SFLD" id="SFLDS00003">
    <property type="entry name" value="Haloacid_Dehalogenase"/>
    <property type="match status" value="1"/>
</dbReference>
<dbReference type="InterPro" id="IPR006379">
    <property type="entry name" value="HAD-SF_hydro_IIB"/>
</dbReference>
<dbReference type="PANTHER" id="PTHR10000">
    <property type="entry name" value="PHOSPHOSERINE PHOSPHATASE"/>
    <property type="match status" value="1"/>
</dbReference>
<gene>
    <name evidence="1" type="ORF">MOZ60_02040</name>
</gene>
<dbReference type="EMBL" id="JALBUR010000003">
    <property type="protein sequence ID" value="MDX8418871.1"/>
    <property type="molecule type" value="Genomic_DNA"/>
</dbReference>
<dbReference type="GO" id="GO:0000287">
    <property type="term" value="F:magnesium ion binding"/>
    <property type="evidence" value="ECO:0007669"/>
    <property type="project" value="TreeGrafter"/>
</dbReference>
<dbReference type="CDD" id="cd07516">
    <property type="entry name" value="HAD_Pase"/>
    <property type="match status" value="1"/>
</dbReference>
<dbReference type="Proteomes" id="UP001286174">
    <property type="component" value="Unassembled WGS sequence"/>
</dbReference>